<organism evidence="2 3">
    <name type="scientific">Candidatus Thermodesulfobacterium syntrophicum</name>
    <dbReference type="NCBI Taxonomy" id="3060442"/>
    <lineage>
        <taxon>Bacteria</taxon>
        <taxon>Pseudomonadati</taxon>
        <taxon>Thermodesulfobacteriota</taxon>
        <taxon>Thermodesulfobacteria</taxon>
        <taxon>Thermodesulfobacteriales</taxon>
        <taxon>Thermodesulfobacteriaceae</taxon>
        <taxon>Thermodesulfobacterium</taxon>
    </lineage>
</organism>
<name>A0AAE3P447_9BACT</name>
<evidence type="ECO:0000313" key="2">
    <source>
        <dbReference type="EMBL" id="MDF2953536.1"/>
    </source>
</evidence>
<dbReference type="EMBL" id="JAPHEG010000003">
    <property type="protein sequence ID" value="MDF2953536.1"/>
    <property type="molecule type" value="Genomic_DNA"/>
</dbReference>
<dbReference type="Pfam" id="PF03205">
    <property type="entry name" value="MobB"/>
    <property type="match status" value="1"/>
</dbReference>
<proteinExistence type="predicted"/>
<dbReference type="InterPro" id="IPR004435">
    <property type="entry name" value="MobB_dom"/>
</dbReference>
<feature type="domain" description="Molybdopterin-guanine dinucleotide biosynthesis protein B (MobB)" evidence="1">
    <location>
        <begin position="5"/>
        <end position="141"/>
    </location>
</feature>
<dbReference type="SUPFAM" id="SSF52540">
    <property type="entry name" value="P-loop containing nucleoside triphosphate hydrolases"/>
    <property type="match status" value="1"/>
</dbReference>
<evidence type="ECO:0000259" key="1">
    <source>
        <dbReference type="Pfam" id="PF03205"/>
    </source>
</evidence>
<dbReference type="Gene3D" id="3.40.50.300">
    <property type="entry name" value="P-loop containing nucleotide triphosphate hydrolases"/>
    <property type="match status" value="1"/>
</dbReference>
<sequence length="228" mass="26952">MPLLFSISGYHNAGKTTLALSLCKILKTRGFKIAVVKSSKERKILTDTPEKDTWLYREAKIPVVGFFQEKLFTLYINPEGLNLFSFKEWYVYFLSLFWNFDIVILEGFKSFDMFHKIWVVKEKNEDLKKIKSEVRNLLGFVVKDNIENWKALYPEEKFFLFEEKEVLADFIEELVKKYEPKVLLRVNGKKIPMKNFVEEIFISPLLGFIKVLKGVPEKIEDIEIKIKF</sequence>
<dbReference type="InterPro" id="IPR027417">
    <property type="entry name" value="P-loop_NTPase"/>
</dbReference>
<dbReference type="AlphaFoldDB" id="A0AAE3P447"/>
<dbReference type="InterPro" id="IPR052539">
    <property type="entry name" value="MGD_biosynthesis_adapter"/>
</dbReference>
<dbReference type="Proteomes" id="UP001144110">
    <property type="component" value="Unassembled WGS sequence"/>
</dbReference>
<accession>A0AAE3P447</accession>
<dbReference type="PANTHER" id="PTHR40072:SF1">
    <property type="entry name" value="MOLYBDOPTERIN-GUANINE DINUCLEOTIDE BIOSYNTHESIS ADAPTER PROTEIN"/>
    <property type="match status" value="1"/>
</dbReference>
<evidence type="ECO:0000313" key="3">
    <source>
        <dbReference type="Proteomes" id="UP001144110"/>
    </source>
</evidence>
<dbReference type="GO" id="GO:0005525">
    <property type="term" value="F:GTP binding"/>
    <property type="evidence" value="ECO:0007669"/>
    <property type="project" value="InterPro"/>
</dbReference>
<gene>
    <name evidence="2" type="ORF">OD816_000781</name>
</gene>
<protein>
    <submittedName>
        <fullName evidence="2">Molybdopterin-guanine dinucleotide biosynthesis protein</fullName>
    </submittedName>
</protein>
<comment type="caution">
    <text evidence="2">The sequence shown here is derived from an EMBL/GenBank/DDBJ whole genome shotgun (WGS) entry which is preliminary data.</text>
</comment>
<reference evidence="2" key="1">
    <citation type="submission" date="2022-11" db="EMBL/GenBank/DDBJ databases">
        <title>Candidatus Alkanophaga archaea from heated hydrothermal vent sediment oxidize petroleum alkanes.</title>
        <authorList>
            <person name="Zehnle H."/>
            <person name="Laso-Perez R."/>
            <person name="Lipp J."/>
            <person name="Teske A."/>
            <person name="Wegener G."/>
        </authorList>
    </citation>
    <scope>NUCLEOTIDE SEQUENCE</scope>
    <source>
        <strain evidence="2">MCA70</strain>
    </source>
</reference>
<dbReference type="PANTHER" id="PTHR40072">
    <property type="entry name" value="MOLYBDOPTERIN-GUANINE DINUCLEOTIDE BIOSYNTHESIS ADAPTER PROTEIN-RELATED"/>
    <property type="match status" value="1"/>
</dbReference>
<dbReference type="GO" id="GO:0006777">
    <property type="term" value="P:Mo-molybdopterin cofactor biosynthetic process"/>
    <property type="evidence" value="ECO:0007669"/>
    <property type="project" value="InterPro"/>
</dbReference>